<name>A0ABM1MD47_NICVS</name>
<sequence>MKSSQCLAVFLVFCYLQSSEATVVSDVKAKLAVERKTVDENIQKFQNAIEQKVSVNRQKQLATIDQMEKAMKEGPTKCQHYLPVFINQRGFISGPTFLKGCGFVPSMQKLLKAQKSVKFMASEEPKLDTVCTTPTSEPCQTLIGQFNTGLSLVRANSLIQIANVNADMDKCVAEELKNMNEFLNDIKETWLECKRK</sequence>
<feature type="signal peptide" evidence="1">
    <location>
        <begin position="1"/>
        <end position="21"/>
    </location>
</feature>
<dbReference type="Proteomes" id="UP000695000">
    <property type="component" value="Unplaced"/>
</dbReference>
<dbReference type="RefSeq" id="XP_017772497.1">
    <property type="nucleotide sequence ID" value="XM_017917008.1"/>
</dbReference>
<accession>A0ABM1MD47</accession>
<proteinExistence type="predicted"/>
<reference evidence="3" key="1">
    <citation type="submission" date="2025-08" db="UniProtKB">
        <authorList>
            <consortium name="RefSeq"/>
        </authorList>
    </citation>
    <scope>IDENTIFICATION</scope>
    <source>
        <tissue evidence="3">Whole Larva</tissue>
    </source>
</reference>
<protein>
    <submittedName>
        <fullName evidence="3">Uncharacterized protein LOC108559658</fullName>
    </submittedName>
</protein>
<evidence type="ECO:0000256" key="1">
    <source>
        <dbReference type="SAM" id="SignalP"/>
    </source>
</evidence>
<feature type="chain" id="PRO_5046805074" evidence="1">
    <location>
        <begin position="22"/>
        <end position="196"/>
    </location>
</feature>
<gene>
    <name evidence="3" type="primary">LOC108559658</name>
</gene>
<evidence type="ECO:0000313" key="2">
    <source>
        <dbReference type="Proteomes" id="UP000695000"/>
    </source>
</evidence>
<keyword evidence="1" id="KW-0732">Signal</keyword>
<organism evidence="2 3">
    <name type="scientific">Nicrophorus vespilloides</name>
    <name type="common">Boreal carrion beetle</name>
    <dbReference type="NCBI Taxonomy" id="110193"/>
    <lineage>
        <taxon>Eukaryota</taxon>
        <taxon>Metazoa</taxon>
        <taxon>Ecdysozoa</taxon>
        <taxon>Arthropoda</taxon>
        <taxon>Hexapoda</taxon>
        <taxon>Insecta</taxon>
        <taxon>Pterygota</taxon>
        <taxon>Neoptera</taxon>
        <taxon>Endopterygota</taxon>
        <taxon>Coleoptera</taxon>
        <taxon>Polyphaga</taxon>
        <taxon>Staphyliniformia</taxon>
        <taxon>Silphidae</taxon>
        <taxon>Nicrophorinae</taxon>
        <taxon>Nicrophorus</taxon>
    </lineage>
</organism>
<keyword evidence="2" id="KW-1185">Reference proteome</keyword>
<evidence type="ECO:0000313" key="3">
    <source>
        <dbReference type="RefSeq" id="XP_017772497.1"/>
    </source>
</evidence>
<dbReference type="GeneID" id="108559658"/>